<feature type="transmembrane region" description="Helical" evidence="1">
    <location>
        <begin position="347"/>
        <end position="368"/>
    </location>
</feature>
<evidence type="ECO:0000313" key="3">
    <source>
        <dbReference type="Proteomes" id="UP000240608"/>
    </source>
</evidence>
<accession>A0A2T4DSP2</accession>
<proteinExistence type="predicted"/>
<protein>
    <recommendedName>
        <fullName evidence="4">DUF4271 domain-containing protein</fullName>
    </recommendedName>
</protein>
<dbReference type="InterPro" id="IPR025367">
    <property type="entry name" value="DUF4271"/>
</dbReference>
<name>A0A2T4DSP2_9BACT</name>
<feature type="transmembrane region" description="Helical" evidence="1">
    <location>
        <begin position="314"/>
        <end position="335"/>
    </location>
</feature>
<reference evidence="2 3" key="1">
    <citation type="submission" date="2018-03" db="EMBL/GenBank/DDBJ databases">
        <title>Cross-interface Injection: A General Nanoliter Liquid Handling Method Applied to Single Cells Genome Amplification Automated Nanoliter Liquid Handling Applied to Single Cell Multiple Displacement Amplification.</title>
        <authorList>
            <person name="Yun J."/>
            <person name="Xu P."/>
            <person name="Xu J."/>
            <person name="Dai X."/>
            <person name="Wang Y."/>
            <person name="Zheng X."/>
            <person name="Cao C."/>
            <person name="Yi Q."/>
            <person name="Zhu Y."/>
            <person name="Wang L."/>
            <person name="Dong Z."/>
            <person name="Huang Y."/>
            <person name="Huang L."/>
            <person name="Du W."/>
        </authorList>
    </citation>
    <scope>NUCLEOTIDE SEQUENCE [LARGE SCALE GENOMIC DNA]</scope>
    <source>
        <strain evidence="2 3">Z-D1-2</strain>
    </source>
</reference>
<dbReference type="EMBL" id="PYVU01000038">
    <property type="protein sequence ID" value="PTB96728.1"/>
    <property type="molecule type" value="Genomic_DNA"/>
</dbReference>
<evidence type="ECO:0000256" key="1">
    <source>
        <dbReference type="SAM" id="Phobius"/>
    </source>
</evidence>
<feature type="transmembrane region" description="Helical" evidence="1">
    <location>
        <begin position="210"/>
        <end position="229"/>
    </location>
</feature>
<sequence length="369" mass="42957">MLSALNKYLIIIIFSSFISWPGNSQSPSGVFSLFAEEDSGQFRLEWLEKHSLNLDEDKYVIGLSTHKQENSRLYIHSDEEFYIFDNSALIGKSSNNNVIDVALDSLKRVYTSDSITILLNPKAENLHYGVYHKIKGKIATVASLNITPKESDNHLNNIFIILLLLFSVLLVSLKLSFSKRFVDVFSVSRNFSFRPYEGDNLRVRLFDQDGIFLSILYTFATAIIIYLYFQPADTNYNISDNIDVISRFLRYWGAIVILLVLKLLLIFTMSLLYRSGRINTFYIKEMLNISTLLITLLIIFTAFFYLFNGFLPEIWWSLVRNILVLFYIIRVFLVYFKILKLSGFTNVYLFSYFCTTEIFPFVIGLKYFY</sequence>
<dbReference type="AlphaFoldDB" id="A0A2T4DSP2"/>
<keyword evidence="1" id="KW-1133">Transmembrane helix</keyword>
<gene>
    <name evidence="2" type="ORF">C9994_06070</name>
</gene>
<keyword evidence="1" id="KW-0812">Transmembrane</keyword>
<comment type="caution">
    <text evidence="2">The sequence shown here is derived from an EMBL/GenBank/DDBJ whole genome shotgun (WGS) entry which is preliminary data.</text>
</comment>
<dbReference type="Proteomes" id="UP000240608">
    <property type="component" value="Unassembled WGS sequence"/>
</dbReference>
<evidence type="ECO:0008006" key="4">
    <source>
        <dbReference type="Google" id="ProtNLM"/>
    </source>
</evidence>
<dbReference type="Pfam" id="PF14093">
    <property type="entry name" value="DUF4271"/>
    <property type="match status" value="1"/>
</dbReference>
<evidence type="ECO:0000313" key="2">
    <source>
        <dbReference type="EMBL" id="PTB96728.1"/>
    </source>
</evidence>
<organism evidence="2 3">
    <name type="scientific">Marivirga lumbricoides</name>
    <dbReference type="NCBI Taxonomy" id="1046115"/>
    <lineage>
        <taxon>Bacteria</taxon>
        <taxon>Pseudomonadati</taxon>
        <taxon>Bacteroidota</taxon>
        <taxon>Cytophagia</taxon>
        <taxon>Cytophagales</taxon>
        <taxon>Marivirgaceae</taxon>
        <taxon>Marivirga</taxon>
    </lineage>
</organism>
<feature type="transmembrane region" description="Helical" evidence="1">
    <location>
        <begin position="158"/>
        <end position="177"/>
    </location>
</feature>
<keyword evidence="1" id="KW-0472">Membrane</keyword>
<feature type="transmembrane region" description="Helical" evidence="1">
    <location>
        <begin position="249"/>
        <end position="273"/>
    </location>
</feature>
<feature type="transmembrane region" description="Helical" evidence="1">
    <location>
        <begin position="285"/>
        <end position="308"/>
    </location>
</feature>